<evidence type="ECO:0000256" key="1">
    <source>
        <dbReference type="SAM" id="Coils"/>
    </source>
</evidence>
<evidence type="ECO:0000313" key="2">
    <source>
        <dbReference type="Ensembl" id="ENSEBUP00000024455.1"/>
    </source>
</evidence>
<organism evidence="2 3">
    <name type="scientific">Eptatretus burgeri</name>
    <name type="common">Inshore hagfish</name>
    <dbReference type="NCBI Taxonomy" id="7764"/>
    <lineage>
        <taxon>Eukaryota</taxon>
        <taxon>Metazoa</taxon>
        <taxon>Chordata</taxon>
        <taxon>Craniata</taxon>
        <taxon>Vertebrata</taxon>
        <taxon>Cyclostomata</taxon>
        <taxon>Myxini</taxon>
        <taxon>Myxiniformes</taxon>
        <taxon>Myxinidae</taxon>
        <taxon>Eptatretinae</taxon>
        <taxon>Eptatretus</taxon>
    </lineage>
</organism>
<dbReference type="AlphaFoldDB" id="A0A8C4R5G0"/>
<proteinExistence type="predicted"/>
<sequence length="256" mass="30227">MSLSIKVCLIKSLNYHYALCCPGRIVRSCFTLAIRGDLANIHRLGSEMQNLNSRINFLSSQNHDLKQDLAQAQKEKSDILNRNLQLEMRVEKLEAQLQKLEDHAVRKNHENVRLKELLHQKENDFEVEVVAHEKEIKLMQQRFAQHPQKESISARMKNMHLERERNIAEQNVAVLHKKLQEKEVKILKLKEQLKQSEEHNVARFHDLERPTREAFTDAEISLKKGKKRVLEAFKNEKKRKSPGIFKRFWAWLCRGK</sequence>
<feature type="coiled-coil region" evidence="1">
    <location>
        <begin position="158"/>
        <end position="199"/>
    </location>
</feature>
<reference evidence="2" key="2">
    <citation type="submission" date="2025-09" db="UniProtKB">
        <authorList>
            <consortium name="Ensembl"/>
        </authorList>
    </citation>
    <scope>IDENTIFICATION</scope>
</reference>
<feature type="coiled-coil region" evidence="1">
    <location>
        <begin position="41"/>
        <end position="117"/>
    </location>
</feature>
<accession>A0A8C4R5G0</accession>
<evidence type="ECO:0000313" key="3">
    <source>
        <dbReference type="Proteomes" id="UP000694388"/>
    </source>
</evidence>
<dbReference type="GeneTree" id="ENSGT00930000152991"/>
<name>A0A8C4R5G0_EPTBU</name>
<reference evidence="2" key="1">
    <citation type="submission" date="2025-08" db="UniProtKB">
        <authorList>
            <consortium name="Ensembl"/>
        </authorList>
    </citation>
    <scope>IDENTIFICATION</scope>
</reference>
<protein>
    <submittedName>
        <fullName evidence="2">Uncharacterized protein</fullName>
    </submittedName>
</protein>
<dbReference type="Ensembl" id="ENSEBUT00000025031.1">
    <property type="protein sequence ID" value="ENSEBUP00000024455.1"/>
    <property type="gene ID" value="ENSEBUG00000015079.1"/>
</dbReference>
<keyword evidence="1" id="KW-0175">Coiled coil</keyword>
<keyword evidence="3" id="KW-1185">Reference proteome</keyword>
<dbReference type="Proteomes" id="UP000694388">
    <property type="component" value="Unplaced"/>
</dbReference>